<evidence type="ECO:0000313" key="3">
    <source>
        <dbReference type="Proteomes" id="UP000063699"/>
    </source>
</evidence>
<sequence>MAIRVRFLLIDDIDGTASPDVHRVTFALDGATYEIDLTSANAAELRSRLASYIRVARQKGRVVSAV</sequence>
<dbReference type="AlphaFoldDB" id="A0A0N9HU98"/>
<dbReference type="InterPro" id="IPR024412">
    <property type="entry name" value="Lsr2_dim_dom"/>
</dbReference>
<dbReference type="RefSeq" id="WP_054290684.1">
    <property type="nucleotide sequence ID" value="NZ_CP012752.1"/>
</dbReference>
<reference evidence="2 3" key="1">
    <citation type="submission" date="2015-07" db="EMBL/GenBank/DDBJ databases">
        <title>Genome sequencing of Kibdelosporangium phytohabitans.</title>
        <authorList>
            <person name="Qin S."/>
            <person name="Xing K."/>
        </authorList>
    </citation>
    <scope>NUCLEOTIDE SEQUENCE [LARGE SCALE GENOMIC DNA]</scope>
    <source>
        <strain evidence="2 3">KLBMP1111</strain>
    </source>
</reference>
<dbReference type="EMBL" id="CP012752">
    <property type="protein sequence ID" value="ALG08778.1"/>
    <property type="molecule type" value="Genomic_DNA"/>
</dbReference>
<evidence type="ECO:0000259" key="1">
    <source>
        <dbReference type="Pfam" id="PF11774"/>
    </source>
</evidence>
<organism evidence="2 3">
    <name type="scientific">Kibdelosporangium phytohabitans</name>
    <dbReference type="NCBI Taxonomy" id="860235"/>
    <lineage>
        <taxon>Bacteria</taxon>
        <taxon>Bacillati</taxon>
        <taxon>Actinomycetota</taxon>
        <taxon>Actinomycetes</taxon>
        <taxon>Pseudonocardiales</taxon>
        <taxon>Pseudonocardiaceae</taxon>
        <taxon>Kibdelosporangium</taxon>
    </lineage>
</organism>
<keyword evidence="3" id="KW-1185">Reference proteome</keyword>
<dbReference type="KEGG" id="kphy:AOZ06_19315"/>
<dbReference type="Pfam" id="PF11774">
    <property type="entry name" value="Lsr2"/>
    <property type="match status" value="1"/>
</dbReference>
<evidence type="ECO:0000313" key="2">
    <source>
        <dbReference type="EMBL" id="ALG08778.1"/>
    </source>
</evidence>
<dbReference type="Gene3D" id="3.30.60.230">
    <property type="entry name" value="Lsr2, dimerization domain"/>
    <property type="match status" value="1"/>
</dbReference>
<dbReference type="OrthoDB" id="4113332at2"/>
<dbReference type="InterPro" id="IPR042261">
    <property type="entry name" value="Lsr2-like_dimerization"/>
</dbReference>
<accession>A0A0N9HU98</accession>
<dbReference type="Proteomes" id="UP000063699">
    <property type="component" value="Chromosome"/>
</dbReference>
<dbReference type="STRING" id="860235.AOZ06_19315"/>
<gene>
    <name evidence="2" type="ORF">AOZ06_19315</name>
</gene>
<dbReference type="GO" id="GO:0003677">
    <property type="term" value="F:DNA binding"/>
    <property type="evidence" value="ECO:0007669"/>
    <property type="project" value="InterPro"/>
</dbReference>
<name>A0A0N9HU98_9PSEU</name>
<proteinExistence type="predicted"/>
<protein>
    <recommendedName>
        <fullName evidence="1">Lsr2 dimerization domain-containing protein</fullName>
    </recommendedName>
</protein>
<feature type="domain" description="Lsr2 dimerization" evidence="1">
    <location>
        <begin position="1"/>
        <end position="59"/>
    </location>
</feature>